<accession>A0AAI9D0P8</accession>
<name>A0AAI9D0P8_9ENTR</name>
<reference evidence="1" key="1">
    <citation type="submission" date="2023-12" db="EMBL/GenBank/DDBJ databases">
        <authorList>
            <consortium name="Clinical and Environmental Microbiology Branch: Whole genome sequencing antimicrobial resistance pathogens in the healthcare setting"/>
        </authorList>
    </citation>
    <scope>NUCLEOTIDE SEQUENCE</scope>
    <source>
        <strain evidence="1">Clinical</strain>
    </source>
</reference>
<sequence length="67" mass="7461">MLIILKSRGLHLQLNDTNAEQLLNLAAVSRALDVSYSHLRQLIFKGMSVSDALNYLVNEKKGVNNHA</sequence>
<organism evidence="1 2">
    <name type="scientific">Enterobacter hormaechei subsp. hoffmannii</name>
    <dbReference type="NCBI Taxonomy" id="1812934"/>
    <lineage>
        <taxon>Bacteria</taxon>
        <taxon>Pseudomonadati</taxon>
        <taxon>Pseudomonadota</taxon>
        <taxon>Gammaproteobacteria</taxon>
        <taxon>Enterobacterales</taxon>
        <taxon>Enterobacteriaceae</taxon>
        <taxon>Enterobacter</taxon>
        <taxon>Enterobacter cloacae complex</taxon>
    </lineage>
</organism>
<dbReference type="AlphaFoldDB" id="A0AAI9D0P8"/>
<dbReference type="Proteomes" id="UP001289659">
    <property type="component" value="Unassembled WGS sequence"/>
</dbReference>
<gene>
    <name evidence="1" type="ORF">U8038_002743</name>
</gene>
<comment type="caution">
    <text evidence="1">The sequence shown here is derived from an EMBL/GenBank/DDBJ whole genome shotgun (WGS) entry which is preliminary data.</text>
</comment>
<protein>
    <submittedName>
        <fullName evidence="1">Uncharacterized protein</fullName>
    </submittedName>
</protein>
<evidence type="ECO:0000313" key="1">
    <source>
        <dbReference type="EMBL" id="EMB2807823.1"/>
    </source>
</evidence>
<evidence type="ECO:0000313" key="2">
    <source>
        <dbReference type="Proteomes" id="UP001289659"/>
    </source>
</evidence>
<dbReference type="EMBL" id="ABPNFY010000006">
    <property type="protein sequence ID" value="EMB2807823.1"/>
    <property type="molecule type" value="Genomic_DNA"/>
</dbReference>
<proteinExistence type="predicted"/>